<organism evidence="2">
    <name type="scientific">Sarcoptes scabiei</name>
    <name type="common">Itch mite</name>
    <name type="synonym">Acarus scabiei</name>
    <dbReference type="NCBI Taxonomy" id="52283"/>
    <lineage>
        <taxon>Eukaryota</taxon>
        <taxon>Metazoa</taxon>
        <taxon>Ecdysozoa</taxon>
        <taxon>Arthropoda</taxon>
        <taxon>Chelicerata</taxon>
        <taxon>Arachnida</taxon>
        <taxon>Acari</taxon>
        <taxon>Acariformes</taxon>
        <taxon>Sarcoptiformes</taxon>
        <taxon>Astigmata</taxon>
        <taxon>Psoroptidia</taxon>
        <taxon>Sarcoptoidea</taxon>
        <taxon>Sarcoptidae</taxon>
        <taxon>Sarcoptinae</taxon>
        <taxon>Sarcoptes</taxon>
    </lineage>
</organism>
<dbReference type="PROSITE" id="PS50278">
    <property type="entry name" value="PDGF_2"/>
    <property type="match status" value="1"/>
</dbReference>
<proteinExistence type="predicted"/>
<dbReference type="EMBL" id="WVUK01000056">
    <property type="protein sequence ID" value="KAF7492402.1"/>
    <property type="molecule type" value="Genomic_DNA"/>
</dbReference>
<protein>
    <recommendedName>
        <fullName evidence="1">Platelet-derived growth factor (PDGF) family profile domain-containing protein</fullName>
    </recommendedName>
</protein>
<dbReference type="Pfam" id="PF00341">
    <property type="entry name" value="PDGF"/>
    <property type="match status" value="1"/>
</dbReference>
<dbReference type="OrthoDB" id="6370328at2759"/>
<keyword evidence="4" id="KW-1185">Reference proteome</keyword>
<sequence length="217" mass="25019">MFNSLRMSWFMNKFDFISILFSIVSFLFIAFDRSFVVCDRFHPFHPLSHPTHLHHNYQINSMNRHRSSIPNQFNAQYQLLASRHYSRVLNLGRCQLPQARIVNVQKELNSSPSKKYIPHCTILHYCGSSTGCCLTETERCVPKTIENVTLYFWTLELTSSGARKNIEADTCASIDKTITTIEMVQPSSLPKSANSNHFNNNNNNNKIITIILDMVEI</sequence>
<dbReference type="PANTHER" id="PTHR21719:SF1">
    <property type="entry name" value="FI06402P-RELATED"/>
    <property type="match status" value="1"/>
</dbReference>
<reference evidence="2" key="2">
    <citation type="submission" date="2020-01" db="EMBL/GenBank/DDBJ databases">
        <authorList>
            <person name="Korhonen P.K.K."/>
            <person name="Guangxu M.G."/>
            <person name="Wang T.W."/>
            <person name="Stroehlein A.J.S."/>
            <person name="Young N.D."/>
            <person name="Ang C.-S.A."/>
            <person name="Fernando D.W.F."/>
            <person name="Lu H.L."/>
            <person name="Taylor S.T."/>
            <person name="Ehtesham M.E.M."/>
            <person name="Najaraj S.H.N."/>
            <person name="Harsha G.H.G."/>
            <person name="Madugundu A.M."/>
            <person name="Renuse S.R."/>
            <person name="Holt D.H."/>
            <person name="Pandey A.P."/>
            <person name="Papenfuss A.P."/>
            <person name="Gasser R.B.G."/>
            <person name="Fischer K.F."/>
        </authorList>
    </citation>
    <scope>NUCLEOTIDE SEQUENCE</scope>
    <source>
        <strain evidence="2">SSS_KF_BRIS2020</strain>
    </source>
</reference>
<dbReference type="GO" id="GO:0035099">
    <property type="term" value="P:hemocyte migration"/>
    <property type="evidence" value="ECO:0007669"/>
    <property type="project" value="TreeGrafter"/>
</dbReference>
<gene>
    <name evidence="2" type="ORF">SSS_3234</name>
</gene>
<dbReference type="Proteomes" id="UP000070412">
    <property type="component" value="Unassembled WGS sequence"/>
</dbReference>
<dbReference type="SUPFAM" id="SSF57501">
    <property type="entry name" value="Cystine-knot cytokines"/>
    <property type="match status" value="1"/>
</dbReference>
<dbReference type="AlphaFoldDB" id="A0A834VCE6"/>
<reference evidence="3" key="3">
    <citation type="submission" date="2022-06" db="UniProtKB">
        <authorList>
            <consortium name="EnsemblMetazoa"/>
        </authorList>
    </citation>
    <scope>IDENTIFICATION</scope>
</reference>
<dbReference type="Gene3D" id="2.10.90.10">
    <property type="entry name" value="Cystine-knot cytokines"/>
    <property type="match status" value="1"/>
</dbReference>
<dbReference type="GO" id="GO:0016020">
    <property type="term" value="C:membrane"/>
    <property type="evidence" value="ECO:0007669"/>
    <property type="project" value="InterPro"/>
</dbReference>
<accession>A0A834VCE6</accession>
<evidence type="ECO:0000313" key="3">
    <source>
        <dbReference type="EnsemblMetazoa" id="KAF7492402.1"/>
    </source>
</evidence>
<name>A0A834VCE6_SARSC</name>
<reference evidence="4" key="1">
    <citation type="journal article" date="2020" name="PLoS Negl. Trop. Dis.">
        <title>High-quality nuclear genome for Sarcoptes scabiei-A critical resource for a neglected parasite.</title>
        <authorList>
            <person name="Korhonen P.K."/>
            <person name="Gasser R.B."/>
            <person name="Ma G."/>
            <person name="Wang T."/>
            <person name="Stroehlein A.J."/>
            <person name="Young N.D."/>
            <person name="Ang C.S."/>
            <person name="Fernando D.D."/>
            <person name="Lu H.C."/>
            <person name="Taylor S."/>
            <person name="Reynolds S.L."/>
            <person name="Mofiz E."/>
            <person name="Najaraj S.H."/>
            <person name="Gowda H."/>
            <person name="Madugundu A."/>
            <person name="Renuse S."/>
            <person name="Holt D."/>
            <person name="Pandey A."/>
            <person name="Papenfuss A.T."/>
            <person name="Fischer K."/>
        </authorList>
    </citation>
    <scope>NUCLEOTIDE SEQUENCE [LARGE SCALE GENOMIC DNA]</scope>
</reference>
<dbReference type="EnsemblMetazoa" id="SSS_3234s_mrna">
    <property type="protein sequence ID" value="KAF7492402.1"/>
    <property type="gene ID" value="SSS_3234"/>
</dbReference>
<feature type="domain" description="Platelet-derived growth factor (PDGF) family profile" evidence="1">
    <location>
        <begin position="97"/>
        <end position="193"/>
    </location>
</feature>
<evidence type="ECO:0000313" key="2">
    <source>
        <dbReference type="EMBL" id="KAF7492402.1"/>
    </source>
</evidence>
<dbReference type="PANTHER" id="PTHR21719">
    <property type="entry name" value="FI06402P-RELATED"/>
    <property type="match status" value="1"/>
</dbReference>
<evidence type="ECO:0000259" key="1">
    <source>
        <dbReference type="PROSITE" id="PS50278"/>
    </source>
</evidence>
<dbReference type="InterPro" id="IPR000072">
    <property type="entry name" value="PDGF/VEGF_dom"/>
</dbReference>
<dbReference type="InterPro" id="IPR029034">
    <property type="entry name" value="Cystine-knot_cytokine"/>
</dbReference>
<dbReference type="GO" id="GO:0008083">
    <property type="term" value="F:growth factor activity"/>
    <property type="evidence" value="ECO:0007669"/>
    <property type="project" value="InterPro"/>
</dbReference>
<evidence type="ECO:0000313" key="4">
    <source>
        <dbReference type="Proteomes" id="UP000070412"/>
    </source>
</evidence>